<feature type="compositionally biased region" description="Low complexity" evidence="1">
    <location>
        <begin position="113"/>
        <end position="127"/>
    </location>
</feature>
<dbReference type="Proteomes" id="UP001055712">
    <property type="component" value="Unassembled WGS sequence"/>
</dbReference>
<organism evidence="3 4">
    <name type="scientific">Chlorella vulgaris</name>
    <name type="common">Green alga</name>
    <dbReference type="NCBI Taxonomy" id="3077"/>
    <lineage>
        <taxon>Eukaryota</taxon>
        <taxon>Viridiplantae</taxon>
        <taxon>Chlorophyta</taxon>
        <taxon>core chlorophytes</taxon>
        <taxon>Trebouxiophyceae</taxon>
        <taxon>Chlorellales</taxon>
        <taxon>Chlorellaceae</taxon>
        <taxon>Chlorella clade</taxon>
        <taxon>Chlorella</taxon>
    </lineage>
</organism>
<comment type="caution">
    <text evidence="3">The sequence shown here is derived from an EMBL/GenBank/DDBJ whole genome shotgun (WGS) entry which is preliminary data.</text>
</comment>
<keyword evidence="2" id="KW-0472">Membrane</keyword>
<sequence>MQPDVLAAAVRRCPFLARVGAAEGEAFARTLAANPFASASAGPVLLEEDAASSFAATLRLFHGPRGVVPLRRFNDDATAPGVAAPGSCPFLSAGAPLECQPPPAGHSSSRNVPAAASPQPNPAPAKCSAAASSIAPLQPAGLPFASISLSGFGAMPDPGRLFDRMMRAKQQRQRSKQQQQRKPAADAGTAGPSKSSTSSSSSGARPGAAGSNKASSNLGSSAPNWHKVVGGLIPLAANGTLTCPTAIVKMRAAVAALKPVRQLRPQALPIRALAMGGTAVAANLPCGAWREHTVKFSPQWFLAVHATIPFVAMLRKAVLMPRWAIALTIVGAIAGQAVGARVERRRVRQVLSPAAPAASRRSSSSTRAPRGGSALLASDCVMPSLETGCRQCLQAAQSAVAWTLAPVVAA</sequence>
<reference evidence="3" key="2">
    <citation type="submission" date="2020-11" db="EMBL/GenBank/DDBJ databases">
        <authorList>
            <person name="Cecchin M."/>
            <person name="Marcolungo L."/>
            <person name="Rossato M."/>
            <person name="Girolomoni L."/>
            <person name="Cosentino E."/>
            <person name="Cuine S."/>
            <person name="Li-Beisson Y."/>
            <person name="Delledonne M."/>
            <person name="Ballottari M."/>
        </authorList>
    </citation>
    <scope>NUCLEOTIDE SEQUENCE</scope>
    <source>
        <strain evidence="3">211/11P</strain>
        <tissue evidence="3">Whole cell</tissue>
    </source>
</reference>
<keyword evidence="2" id="KW-0812">Transmembrane</keyword>
<protein>
    <submittedName>
        <fullName evidence="3">Uncharacterized protein</fullName>
    </submittedName>
</protein>
<feature type="compositionally biased region" description="Low complexity" evidence="1">
    <location>
        <begin position="176"/>
        <end position="211"/>
    </location>
</feature>
<keyword evidence="4" id="KW-1185">Reference proteome</keyword>
<dbReference type="OrthoDB" id="2018137at2759"/>
<dbReference type="EMBL" id="SIDB01000014">
    <property type="protein sequence ID" value="KAI3423828.1"/>
    <property type="molecule type" value="Genomic_DNA"/>
</dbReference>
<keyword evidence="2" id="KW-1133">Transmembrane helix</keyword>
<reference evidence="3" key="1">
    <citation type="journal article" date="2019" name="Plant J.">
        <title>Chlorella vulgaris genome assembly and annotation reveals the molecular basis for metabolic acclimation to high light conditions.</title>
        <authorList>
            <person name="Cecchin M."/>
            <person name="Marcolungo L."/>
            <person name="Rossato M."/>
            <person name="Girolomoni L."/>
            <person name="Cosentino E."/>
            <person name="Cuine S."/>
            <person name="Li-Beisson Y."/>
            <person name="Delledonne M."/>
            <person name="Ballottari M."/>
        </authorList>
    </citation>
    <scope>NUCLEOTIDE SEQUENCE</scope>
    <source>
        <strain evidence="3">211/11P</strain>
    </source>
</reference>
<feature type="region of interest" description="Disordered" evidence="1">
    <location>
        <begin position="167"/>
        <end position="219"/>
    </location>
</feature>
<name>A0A9D4TET4_CHLVU</name>
<feature type="region of interest" description="Disordered" evidence="1">
    <location>
        <begin position="99"/>
        <end position="127"/>
    </location>
</feature>
<proteinExistence type="predicted"/>
<dbReference type="AlphaFoldDB" id="A0A9D4TET4"/>
<evidence type="ECO:0000256" key="1">
    <source>
        <dbReference type="SAM" id="MobiDB-lite"/>
    </source>
</evidence>
<gene>
    <name evidence="3" type="ORF">D9Q98_009664</name>
</gene>
<evidence type="ECO:0000313" key="3">
    <source>
        <dbReference type="EMBL" id="KAI3423828.1"/>
    </source>
</evidence>
<evidence type="ECO:0000256" key="2">
    <source>
        <dbReference type="SAM" id="Phobius"/>
    </source>
</evidence>
<evidence type="ECO:0000313" key="4">
    <source>
        <dbReference type="Proteomes" id="UP001055712"/>
    </source>
</evidence>
<dbReference type="PANTHER" id="PTHR31033:SF18">
    <property type="entry name" value="OS06G0115800 PROTEIN"/>
    <property type="match status" value="1"/>
</dbReference>
<dbReference type="PANTHER" id="PTHR31033">
    <property type="entry name" value="PROTEIN, PUTATIVE-RELATED"/>
    <property type="match status" value="1"/>
</dbReference>
<accession>A0A9D4TET4</accession>
<feature type="transmembrane region" description="Helical" evidence="2">
    <location>
        <begin position="323"/>
        <end position="342"/>
    </location>
</feature>